<dbReference type="InterPro" id="IPR001254">
    <property type="entry name" value="Trypsin_dom"/>
</dbReference>
<dbReference type="GO" id="GO:0006508">
    <property type="term" value="P:proteolysis"/>
    <property type="evidence" value="ECO:0007669"/>
    <property type="project" value="UniProtKB-KW"/>
</dbReference>
<dbReference type="EC" id="3.4.21.4" evidence="9"/>
<dbReference type="AlphaFoldDB" id="A0A667X9P8"/>
<dbReference type="PROSITE" id="PS50240">
    <property type="entry name" value="TRYPSIN_DOM"/>
    <property type="match status" value="1"/>
</dbReference>
<keyword evidence="4 10" id="KW-0378">Hydrolase</keyword>
<comment type="subcellular location">
    <subcellularLocation>
        <location evidence="1">Secreted</location>
        <location evidence="1">Extracellular space</location>
    </subcellularLocation>
</comment>
<evidence type="ECO:0000256" key="9">
    <source>
        <dbReference type="ARBA" id="ARBA00038868"/>
    </source>
</evidence>
<dbReference type="SMART" id="SM00020">
    <property type="entry name" value="Tryp_SPc"/>
    <property type="match status" value="1"/>
</dbReference>
<dbReference type="GeneTree" id="ENSGT01030000234551"/>
<keyword evidence="7" id="KW-1015">Disulfide bond</keyword>
<dbReference type="GO" id="GO:0004252">
    <property type="term" value="F:serine-type endopeptidase activity"/>
    <property type="evidence" value="ECO:0007669"/>
    <property type="project" value="UniProtKB-EC"/>
</dbReference>
<evidence type="ECO:0000256" key="4">
    <source>
        <dbReference type="ARBA" id="ARBA00022801"/>
    </source>
</evidence>
<keyword evidence="14" id="KW-1185">Reference proteome</keyword>
<dbReference type="InterPro" id="IPR009003">
    <property type="entry name" value="Peptidase_S1_PA"/>
</dbReference>
<accession>A0A667X9P8</accession>
<organism evidence="13 14">
    <name type="scientific">Myripristis murdjan</name>
    <name type="common">pinecone soldierfish</name>
    <dbReference type="NCBI Taxonomy" id="586833"/>
    <lineage>
        <taxon>Eukaryota</taxon>
        <taxon>Metazoa</taxon>
        <taxon>Chordata</taxon>
        <taxon>Craniata</taxon>
        <taxon>Vertebrata</taxon>
        <taxon>Euteleostomi</taxon>
        <taxon>Actinopterygii</taxon>
        <taxon>Neopterygii</taxon>
        <taxon>Teleostei</taxon>
        <taxon>Neoteleostei</taxon>
        <taxon>Acanthomorphata</taxon>
        <taxon>Holocentriformes</taxon>
        <taxon>Holocentridae</taxon>
        <taxon>Myripristis</taxon>
    </lineage>
</organism>
<dbReference type="GO" id="GO:0005576">
    <property type="term" value="C:extracellular region"/>
    <property type="evidence" value="ECO:0007669"/>
    <property type="project" value="UniProtKB-SubCell"/>
</dbReference>
<dbReference type="PRINTS" id="PR00722">
    <property type="entry name" value="CHYMOTRYPSIN"/>
</dbReference>
<dbReference type="InterPro" id="IPR033116">
    <property type="entry name" value="TRYPSIN_SER"/>
</dbReference>
<keyword evidence="3 11" id="KW-0732">Signal</keyword>
<dbReference type="PROSITE" id="PS00134">
    <property type="entry name" value="TRYPSIN_HIS"/>
    <property type="match status" value="1"/>
</dbReference>
<dbReference type="FunFam" id="2.40.10.10:FF:000005">
    <property type="entry name" value="Serine protease 37"/>
    <property type="match status" value="1"/>
</dbReference>
<feature type="chain" id="PRO_5025470584" description="trypsin" evidence="11">
    <location>
        <begin position="23"/>
        <end position="248"/>
    </location>
</feature>
<comment type="catalytic activity">
    <reaction evidence="8">
        <text>Preferential cleavage: Arg-|-Xaa, Lys-|-Xaa.</text>
        <dbReference type="EC" id="3.4.21.4"/>
    </reaction>
</comment>
<reference evidence="13" key="2">
    <citation type="submission" date="2025-08" db="UniProtKB">
        <authorList>
            <consortium name="Ensembl"/>
        </authorList>
    </citation>
    <scope>IDENTIFICATION</scope>
</reference>
<feature type="domain" description="Peptidase S1" evidence="12">
    <location>
        <begin position="25"/>
        <end position="236"/>
    </location>
</feature>
<keyword evidence="6" id="KW-0865">Zymogen</keyword>
<dbReference type="PANTHER" id="PTHR24271">
    <property type="entry name" value="KALLIKREIN-RELATED"/>
    <property type="match status" value="1"/>
</dbReference>
<protein>
    <recommendedName>
        <fullName evidence="9">trypsin</fullName>
        <ecNumber evidence="9">3.4.21.4</ecNumber>
    </recommendedName>
</protein>
<evidence type="ECO:0000256" key="6">
    <source>
        <dbReference type="ARBA" id="ARBA00023145"/>
    </source>
</evidence>
<dbReference type="Gene3D" id="2.40.10.10">
    <property type="entry name" value="Trypsin-like serine proteases"/>
    <property type="match status" value="2"/>
</dbReference>
<keyword evidence="5 10" id="KW-0720">Serine protease</keyword>
<dbReference type="InterPro" id="IPR043504">
    <property type="entry name" value="Peptidase_S1_PA_chymotrypsin"/>
</dbReference>
<dbReference type="InterPro" id="IPR018114">
    <property type="entry name" value="TRYPSIN_HIS"/>
</dbReference>
<evidence type="ECO:0000313" key="14">
    <source>
        <dbReference type="Proteomes" id="UP000472263"/>
    </source>
</evidence>
<reference evidence="13" key="3">
    <citation type="submission" date="2025-09" db="UniProtKB">
        <authorList>
            <consortium name="Ensembl"/>
        </authorList>
    </citation>
    <scope>IDENTIFICATION</scope>
</reference>
<evidence type="ECO:0000256" key="5">
    <source>
        <dbReference type="ARBA" id="ARBA00022825"/>
    </source>
</evidence>
<evidence type="ECO:0000259" key="12">
    <source>
        <dbReference type="PROSITE" id="PS50240"/>
    </source>
</evidence>
<evidence type="ECO:0000256" key="1">
    <source>
        <dbReference type="ARBA" id="ARBA00004239"/>
    </source>
</evidence>
<evidence type="ECO:0000256" key="10">
    <source>
        <dbReference type="RuleBase" id="RU363034"/>
    </source>
</evidence>
<proteinExistence type="predicted"/>
<dbReference type="Ensembl" id="ENSMMDT00005005763.1">
    <property type="protein sequence ID" value="ENSMMDP00005005611.1"/>
    <property type="gene ID" value="ENSMMDG00005003038.1"/>
</dbReference>
<gene>
    <name evidence="13" type="primary">si:ch211-212d10.1</name>
</gene>
<feature type="signal peptide" evidence="11">
    <location>
        <begin position="1"/>
        <end position="22"/>
    </location>
</feature>
<evidence type="ECO:0000256" key="8">
    <source>
        <dbReference type="ARBA" id="ARBA00036320"/>
    </source>
</evidence>
<dbReference type="PANTHER" id="PTHR24271:SF81">
    <property type="entry name" value="GRANZYME B"/>
    <property type="match status" value="1"/>
</dbReference>
<evidence type="ECO:0000256" key="3">
    <source>
        <dbReference type="ARBA" id="ARBA00022729"/>
    </source>
</evidence>
<evidence type="ECO:0000256" key="2">
    <source>
        <dbReference type="ARBA" id="ARBA00022670"/>
    </source>
</evidence>
<dbReference type="Proteomes" id="UP000472263">
    <property type="component" value="Chromosome 4"/>
</dbReference>
<sequence length="248" mass="27693">MHIKLNIVLLLLVLTLDGQGHTASIYGGHEAVPHSRPYMVLLEYSCAYTQKHCDGFLLDEDFVMTAAHCKAENYKVFLGLHNYHSEDKHFVSVDEVFPHENFFIDDQEIRNDIMLLKLSSKAVFSDKVKPIKLAGPDDHIRPQDCLVSGWGRSNRSNNHSSPKLMEVNVTLVDGQYCDITDVYCTQGETGPARGDSGGPLVCENGTAYGIVSASYGSLHVFTKISKYTSWIENIISSARKIKPYNYSS</sequence>
<reference evidence="13" key="1">
    <citation type="submission" date="2019-06" db="EMBL/GenBank/DDBJ databases">
        <authorList>
            <consortium name="Wellcome Sanger Institute Data Sharing"/>
        </authorList>
    </citation>
    <scope>NUCLEOTIDE SEQUENCE [LARGE SCALE GENOMIC DNA]</scope>
</reference>
<evidence type="ECO:0000256" key="11">
    <source>
        <dbReference type="SAM" id="SignalP"/>
    </source>
</evidence>
<dbReference type="PROSITE" id="PS00135">
    <property type="entry name" value="TRYPSIN_SER"/>
    <property type="match status" value="1"/>
</dbReference>
<dbReference type="SUPFAM" id="SSF50494">
    <property type="entry name" value="Trypsin-like serine proteases"/>
    <property type="match status" value="1"/>
</dbReference>
<evidence type="ECO:0000313" key="13">
    <source>
        <dbReference type="Ensembl" id="ENSMMDP00005005611.1"/>
    </source>
</evidence>
<dbReference type="InterPro" id="IPR001314">
    <property type="entry name" value="Peptidase_S1A"/>
</dbReference>
<name>A0A667X9P8_9TELE</name>
<evidence type="ECO:0000256" key="7">
    <source>
        <dbReference type="ARBA" id="ARBA00023157"/>
    </source>
</evidence>
<keyword evidence="2 10" id="KW-0645">Protease</keyword>
<dbReference type="CDD" id="cd00190">
    <property type="entry name" value="Tryp_SPc"/>
    <property type="match status" value="1"/>
</dbReference>
<dbReference type="Pfam" id="PF00089">
    <property type="entry name" value="Trypsin"/>
    <property type="match status" value="1"/>
</dbReference>